<name>H9ULU0_SPIAZ</name>
<dbReference type="eggNOG" id="COG1404">
    <property type="taxonomic scope" value="Bacteria"/>
</dbReference>
<dbReference type="eggNOG" id="COG3291">
    <property type="taxonomic scope" value="Bacteria"/>
</dbReference>
<organism evidence="3 4">
    <name type="scientific">Spirochaeta africana (strain ATCC 700263 / DSM 8902 / Z-7692)</name>
    <dbReference type="NCBI Taxonomy" id="889378"/>
    <lineage>
        <taxon>Bacteria</taxon>
        <taxon>Pseudomonadati</taxon>
        <taxon>Spirochaetota</taxon>
        <taxon>Spirochaetia</taxon>
        <taxon>Spirochaetales</taxon>
        <taxon>Spirochaetaceae</taxon>
        <taxon>Spirochaeta</taxon>
    </lineage>
</organism>
<proteinExistence type="predicted"/>
<dbReference type="HOGENOM" id="CLU_001329_0_0_12"/>
<dbReference type="STRING" id="889378.Spiaf_2452"/>
<evidence type="ECO:0000256" key="1">
    <source>
        <dbReference type="SAM" id="MobiDB-lite"/>
    </source>
</evidence>
<sequence>MRGLMKQGLIAGALMVWAAGVAAGMGTPEDAWQEVEGTENWSHEIDISEHNPGTYNIIIRGRDFAGNEYIEGPYNLRVDPESDKPVSRIIYPEPGEIVRGPVDIVGVAVDDDAVGHVDVRVNEGSWQRAEGAEYWRYQVPAGVLEDGEHHIEVRAVDINGLEGDVYESSFLLDTEPPVIRVTSHESGSIVNGRVRFEGQVSDANGIDRLELSRDGRESWEELRVRGSRGDDFDTFRFDVRSDRKPDGEAVYWLRATDTTGAQSESAFLFFIDNESPEITVLEPEEGSPAFGRVRLSGAIRDEVGVERFWYEWDGQEHEIELIPGNPYWSVEIDTLGARGRNADVNFYAEDTSGNRTRLRHRLSNDQDAGRPGLVIQSPQLTGEDAVSSVDPGAVIYGVVEGPHRASHVKVTGLGGGEAREFPAYPGFAIPLEDAPAGRLDLRITPVDESGYQGEELRLRFVHRSAEPEAGFTRLVYSDGESVGYAGGLQFDRVRSGELYGEIRSRAGIDSIIAVVGAGEQAEEVRVRTSRLDAADGETRTEFYFSLPRGDRFGRVPVTLQVTDDLGAEAELRGQLYYRDLRRTERDPGIWIADERVGADGRVVLRGRNPLEARLIGANGGRGDVFAGVRLEPEPEFVQLRVQDDLVVIEATGDGSAEDVMLYAEVEAPDGQVIELAEGPFSFRVDRENPVVELEEPTGPDVTGGSLRVSGTVTNASPVVRAEVSVNGGAEFVPLSLQGSGEEQSFSQNLGLPEGGTGAAVVVRVWDEHGNLGVARRVVNRAASQPLPSGPEAEGRRNDRPEVDILFPAARGVVQGPVQIGGIVRDLDGTRQVEYSVNGGEFRQAQRFDDRRHHQPFLFEVTGLEPGDHDVTIRATDRHAEPAVREQRVRFTVASPGMDIGLERVGGADGAAVRQGFRVPLGERSEVNGIVYNAERLDSLRWRVNGGDWNRERTRAAEGVRHAQGFSLTLPNSLPYGEHELEIEAVDAEGLQAVRRIGFTVQATGDAPGYRNELLFADVRVTEEAFTVTSQEPLDGVFDGRPLASAELIGGDELFEVSVDGRRVRLEPVAVGTAESVGLRVTTIDGVVYEVPARRAIVDYMEPELVVEGPDPGFAGSAILPLRGSLRDQVGLDGLYYRIGHEGLFTSLEIREAAGDAADGEAGADGGQGDPAGGSGEDTAADSTGGRFAHDLVLDGLSPGAHHVFIQGRDSTGRVVEHWIPVVYDPAPPEFRFVTPPDEDVINGLTSVVGEVTSLSRITELSYSLDGEVFSPLPVGSWIDHEVDFSQLLLDEQQVVFRATDAAGNTGTAVPQPQVSLEDDLPVVDIQIPEENAVITSDFTLSGMAFDDDAVREIYWRIGDGEFRQLPGGNSFSVDIPLDSLDDNEHTIEMYAVDYYGLEGEVERRTIRVSLQEPEIEMTAPRVEETNRERIRLEGTAVDANGIQAVLLSFDNGNSFQMARLVPVDEDGGDQADADGSGPADAGGGDAAGDDDATEASGDSAEPVALREWYYDLNTTIFEDGTYSVQVVALDSYGIAATYFTLINIDNTPPELAITMPDNNDVVSQELLLNGRVSDNIEVVSLSLAIEPIGHDGPMQELELPTATVVRETIDIGGLDEGWYNLRLTARDAADNETVQARNVYVQDDLQSSFVSLLFPQDGSDASGLVVAEGLARAAVPVRRVQLLLNGALLDTASVNSRGYFRYELPAEELSAGRNELQAVIEPGSGERVLSDPAVFDFAPLGPYVTIESHKAGDFVADRPWISGRAGYIHDLDEDDRGNRSALRELRVEEVQVSLDNGRTFATARGGEEWRYRIETADVPDGPLAIIVRARYENGETAVTRTIVTVDKQPPRITLLSPEEDARLNTRIELEGTAEDEHGVEEIELALRRGDKSRYAVPGFVQGMYFDVNALGLTYFQLGLGLTFFDENVKLQAQWGLSPEETVDGEPVRFAGAFYGGKLLANVAAVPFNAFFGPDWEWLSLNVALGASFNYIQLYDPIVPGGMEDADATTGVVLSGIVAQLEFPRISVDWPAFNAYSLYTEPQVWFIPSDVSPEVFFKMSFGARVQLF</sequence>
<dbReference type="PATRIC" id="fig|889378.3.peg.2428"/>
<keyword evidence="2" id="KW-0732">Signal</keyword>
<dbReference type="InterPro" id="IPR013783">
    <property type="entry name" value="Ig-like_fold"/>
</dbReference>
<keyword evidence="4" id="KW-1185">Reference proteome</keyword>
<dbReference type="Gene3D" id="2.60.40.10">
    <property type="entry name" value="Immunoglobulins"/>
    <property type="match status" value="2"/>
</dbReference>
<dbReference type="OrthoDB" id="353278at2"/>
<feature type="region of interest" description="Disordered" evidence="1">
    <location>
        <begin position="1156"/>
        <end position="1184"/>
    </location>
</feature>
<accession>H9ULU0</accession>
<dbReference type="Proteomes" id="UP000007383">
    <property type="component" value="Chromosome"/>
</dbReference>
<reference evidence="4" key="1">
    <citation type="journal article" date="2013" name="Stand. Genomic Sci.">
        <title>Complete genome sequence of the halophilic bacterium Spirochaeta africana type strain (Z-7692(T)) from the alkaline Lake Magadi in the East African Rift.</title>
        <authorList>
            <person name="Liolos K."/>
            <person name="Abt B."/>
            <person name="Scheuner C."/>
            <person name="Teshima H."/>
            <person name="Held B."/>
            <person name="Lapidus A."/>
            <person name="Nolan M."/>
            <person name="Lucas S."/>
            <person name="Deshpande S."/>
            <person name="Cheng J.F."/>
            <person name="Tapia R."/>
            <person name="Goodwin L.A."/>
            <person name="Pitluck S."/>
            <person name="Pagani I."/>
            <person name="Ivanova N."/>
            <person name="Mavromatis K."/>
            <person name="Mikhailova N."/>
            <person name="Huntemann M."/>
            <person name="Pati A."/>
            <person name="Chen A."/>
            <person name="Palaniappan K."/>
            <person name="Land M."/>
            <person name="Rohde M."/>
            <person name="Tindall B.J."/>
            <person name="Detter J.C."/>
            <person name="Goker M."/>
            <person name="Bristow J."/>
            <person name="Eisen J.A."/>
            <person name="Markowitz V."/>
            <person name="Hugenholtz P."/>
            <person name="Woyke T."/>
            <person name="Klenk H.P."/>
            <person name="Kyrpides N.C."/>
        </authorList>
    </citation>
    <scope>NUCLEOTIDE SEQUENCE</scope>
    <source>
        <strain evidence="4">ATCC 700263 / DSM 8902 / Z-7692</strain>
    </source>
</reference>
<gene>
    <name evidence="3" type="ordered locus">Spiaf_2452</name>
</gene>
<dbReference type="SUPFAM" id="SSF81296">
    <property type="entry name" value="E set domains"/>
    <property type="match status" value="1"/>
</dbReference>
<evidence type="ECO:0000313" key="4">
    <source>
        <dbReference type="Proteomes" id="UP000007383"/>
    </source>
</evidence>
<evidence type="ECO:0000313" key="3">
    <source>
        <dbReference type="EMBL" id="AFG38483.1"/>
    </source>
</evidence>
<dbReference type="Gene3D" id="2.60.40.650">
    <property type="match status" value="2"/>
</dbReference>
<evidence type="ECO:0008006" key="5">
    <source>
        <dbReference type="Google" id="ProtNLM"/>
    </source>
</evidence>
<dbReference type="InterPro" id="IPR014756">
    <property type="entry name" value="Ig_E-set"/>
</dbReference>
<evidence type="ECO:0000256" key="2">
    <source>
        <dbReference type="SAM" id="SignalP"/>
    </source>
</evidence>
<dbReference type="Pfam" id="PF17957">
    <property type="entry name" value="Big_7"/>
    <property type="match status" value="2"/>
</dbReference>
<feature type="signal peptide" evidence="2">
    <location>
        <begin position="1"/>
        <end position="18"/>
    </location>
</feature>
<dbReference type="EMBL" id="CP003282">
    <property type="protein sequence ID" value="AFG38483.1"/>
    <property type="molecule type" value="Genomic_DNA"/>
</dbReference>
<protein>
    <recommendedName>
        <fullName evidence="5">Ig-like domain-containing protein</fullName>
    </recommendedName>
</protein>
<feature type="compositionally biased region" description="Gly residues" evidence="1">
    <location>
        <begin position="1162"/>
        <end position="1175"/>
    </location>
</feature>
<dbReference type="RefSeq" id="WP_014456465.1">
    <property type="nucleotide sequence ID" value="NC_017098.1"/>
</dbReference>
<feature type="chain" id="PRO_5003623654" description="Ig-like domain-containing protein" evidence="2">
    <location>
        <begin position="19"/>
        <end position="2067"/>
    </location>
</feature>
<dbReference type="KEGG" id="sfc:Spiaf_2452"/>
<feature type="region of interest" description="Disordered" evidence="1">
    <location>
        <begin position="1464"/>
        <end position="1500"/>
    </location>
</feature>